<feature type="domain" description="PDZ" evidence="7">
    <location>
        <begin position="251"/>
        <end position="284"/>
    </location>
</feature>
<dbReference type="SUPFAM" id="SSF50494">
    <property type="entry name" value="Trypsin-like serine proteases"/>
    <property type="match status" value="1"/>
</dbReference>
<evidence type="ECO:0000256" key="5">
    <source>
        <dbReference type="SAM" id="MobiDB-lite"/>
    </source>
</evidence>
<feature type="chain" id="PRO_5044201963" description="PDZ domain-containing protein" evidence="6">
    <location>
        <begin position="19"/>
        <end position="601"/>
    </location>
</feature>
<dbReference type="Gene3D" id="2.40.10.10">
    <property type="entry name" value="Trypsin-like serine proteases"/>
    <property type="match status" value="2"/>
</dbReference>
<dbReference type="InterPro" id="IPR036034">
    <property type="entry name" value="PDZ_sf"/>
</dbReference>
<feature type="signal peptide" evidence="6">
    <location>
        <begin position="1"/>
        <end position="18"/>
    </location>
</feature>
<keyword evidence="9" id="KW-1185">Reference proteome</keyword>
<evidence type="ECO:0000256" key="1">
    <source>
        <dbReference type="ARBA" id="ARBA00010541"/>
    </source>
</evidence>
<dbReference type="InterPro" id="IPR046449">
    <property type="entry name" value="DEGP_PDZ_sf"/>
</dbReference>
<organism evidence="8 9">
    <name type="scientific">Prymnesium parvum</name>
    <name type="common">Toxic golden alga</name>
    <dbReference type="NCBI Taxonomy" id="97485"/>
    <lineage>
        <taxon>Eukaryota</taxon>
        <taxon>Haptista</taxon>
        <taxon>Haptophyta</taxon>
        <taxon>Prymnesiophyceae</taxon>
        <taxon>Prymnesiales</taxon>
        <taxon>Prymnesiaceae</taxon>
        <taxon>Prymnesium</taxon>
    </lineage>
</organism>
<accession>A0AB34JMT9</accession>
<proteinExistence type="inferred from homology"/>
<evidence type="ECO:0000313" key="8">
    <source>
        <dbReference type="EMBL" id="KAL1521992.1"/>
    </source>
</evidence>
<dbReference type="AlphaFoldDB" id="A0AB34JMT9"/>
<evidence type="ECO:0000256" key="3">
    <source>
        <dbReference type="ARBA" id="ARBA00022801"/>
    </source>
</evidence>
<reference evidence="8 9" key="1">
    <citation type="journal article" date="2024" name="Science">
        <title>Giant polyketide synthase enzymes in the biosynthesis of giant marine polyether toxins.</title>
        <authorList>
            <person name="Fallon T.R."/>
            <person name="Shende V.V."/>
            <person name="Wierzbicki I.H."/>
            <person name="Pendleton A.L."/>
            <person name="Watervoot N.F."/>
            <person name="Auber R.P."/>
            <person name="Gonzalez D.J."/>
            <person name="Wisecaver J.H."/>
            <person name="Moore B.S."/>
        </authorList>
    </citation>
    <scope>NUCLEOTIDE SEQUENCE [LARGE SCALE GENOMIC DNA]</scope>
    <source>
        <strain evidence="8 9">12B1</strain>
    </source>
</reference>
<evidence type="ECO:0000313" key="9">
    <source>
        <dbReference type="Proteomes" id="UP001515480"/>
    </source>
</evidence>
<dbReference type="PRINTS" id="PR00834">
    <property type="entry name" value="PROTEASES2C"/>
</dbReference>
<comment type="caution">
    <text evidence="8">The sequence shown here is derived from an EMBL/GenBank/DDBJ whole genome shotgun (WGS) entry which is preliminary data.</text>
</comment>
<evidence type="ECO:0000259" key="7">
    <source>
        <dbReference type="PROSITE" id="PS50106"/>
    </source>
</evidence>
<dbReference type="SUPFAM" id="SSF50156">
    <property type="entry name" value="PDZ domain-like"/>
    <property type="match status" value="1"/>
</dbReference>
<dbReference type="InterPro" id="IPR001940">
    <property type="entry name" value="Peptidase_S1C"/>
</dbReference>
<dbReference type="InterPro" id="IPR041517">
    <property type="entry name" value="DEGP_PDZ"/>
</dbReference>
<name>A0AB34JMT9_PRYPA</name>
<keyword evidence="2" id="KW-0645">Protease</keyword>
<feature type="compositionally biased region" description="Acidic residues" evidence="5">
    <location>
        <begin position="529"/>
        <end position="538"/>
    </location>
</feature>
<dbReference type="InterPro" id="IPR009003">
    <property type="entry name" value="Peptidase_S1_PA"/>
</dbReference>
<keyword evidence="4" id="KW-0720">Serine protease</keyword>
<dbReference type="Gene3D" id="3.20.190.20">
    <property type="match status" value="1"/>
</dbReference>
<dbReference type="Proteomes" id="UP001515480">
    <property type="component" value="Unassembled WGS sequence"/>
</dbReference>
<dbReference type="EMBL" id="JBGBPQ010000007">
    <property type="protein sequence ID" value="KAL1521992.1"/>
    <property type="molecule type" value="Genomic_DNA"/>
</dbReference>
<gene>
    <name evidence="8" type="ORF">AB1Y20_021637</name>
</gene>
<keyword evidence="6" id="KW-0732">Signal</keyword>
<dbReference type="GO" id="GO:0006508">
    <property type="term" value="P:proteolysis"/>
    <property type="evidence" value="ECO:0007669"/>
    <property type="project" value="UniProtKB-KW"/>
</dbReference>
<keyword evidence="3" id="KW-0378">Hydrolase</keyword>
<protein>
    <recommendedName>
        <fullName evidence="7">PDZ domain-containing protein</fullName>
    </recommendedName>
</protein>
<sequence>MFHLLTALLAVPPQQVVVRLEVASVAPNYLRPWERGAQERLMGSGFVIDRQQIMTNFHVIENAVDIRVTKSGLARRFAAHVVAAGPDVDLALLEVSDRSFFDGLAAVEWSELLPPLQSRVSVRGFPVGGKTMSVTEGVVSRVDCHNYRLGPTASSKPGDILIIQIDAAINPGNSGGPCFDSLGRAVGVAFQGLERAQSVGYLIPSSVALGFVEQVRRLGAYAGVQEVPFRVHPLENAALRRKLRVPAGTSGVVITAVNPRSAAAALAAPLRAGDVITAIDGRPVGDDYTVRLRGDELVAADYLITGKRVSVPTRLELLRGGSHRTVSVTLGAIPAVIPRTHGVDAQPEWLLIGGLLFAPLTAPLVEASAVDGALPAAVYEVYTAASRAAWEGHSRGAAPRQTIVLLDILAADVNYGYKAHGWRVLDRFNGAKPRTLRHLHSMWARAAARDTYAEFTFADARQSIVLLSAECVASEKQVLAQHGIPSAYGRLEHSYGPGRPQFRRREGGVLTDRKPLNGSEVPSLALQGEENEAEDEPGSLEGARTTRRPSKTMPVPPRVASMGANRSVHFDVTASEIHQRARRGVRLTSARERRNAMRREK</sequence>
<evidence type="ECO:0000256" key="2">
    <source>
        <dbReference type="ARBA" id="ARBA00022670"/>
    </source>
</evidence>
<feature type="region of interest" description="Disordered" evidence="5">
    <location>
        <begin position="489"/>
        <end position="566"/>
    </location>
</feature>
<comment type="similarity">
    <text evidence="1">Belongs to the peptidase S1C family.</text>
</comment>
<dbReference type="Pfam" id="PF13365">
    <property type="entry name" value="Trypsin_2"/>
    <property type="match status" value="1"/>
</dbReference>
<dbReference type="Pfam" id="PF17815">
    <property type="entry name" value="PDZ_3"/>
    <property type="match status" value="1"/>
</dbReference>
<dbReference type="PANTHER" id="PTHR45980:SF9">
    <property type="entry name" value="PROTEASE DO-LIKE 10, MITOCHONDRIAL-RELATED"/>
    <property type="match status" value="1"/>
</dbReference>
<evidence type="ECO:0000256" key="4">
    <source>
        <dbReference type="ARBA" id="ARBA00022825"/>
    </source>
</evidence>
<feature type="region of interest" description="Disordered" evidence="5">
    <location>
        <begin position="581"/>
        <end position="601"/>
    </location>
</feature>
<dbReference type="Gene3D" id="2.30.42.10">
    <property type="match status" value="1"/>
</dbReference>
<dbReference type="InterPro" id="IPR043504">
    <property type="entry name" value="Peptidase_S1_PA_chymotrypsin"/>
</dbReference>
<feature type="compositionally biased region" description="Basic and acidic residues" evidence="5">
    <location>
        <begin position="589"/>
        <end position="601"/>
    </location>
</feature>
<evidence type="ECO:0000256" key="6">
    <source>
        <dbReference type="SAM" id="SignalP"/>
    </source>
</evidence>
<dbReference type="PROSITE" id="PS50106">
    <property type="entry name" value="PDZ"/>
    <property type="match status" value="1"/>
</dbReference>
<feature type="compositionally biased region" description="Basic and acidic residues" evidence="5">
    <location>
        <begin position="503"/>
        <end position="515"/>
    </location>
</feature>
<dbReference type="PANTHER" id="PTHR45980">
    <property type="match status" value="1"/>
</dbReference>
<dbReference type="InterPro" id="IPR001478">
    <property type="entry name" value="PDZ"/>
</dbReference>
<dbReference type="GO" id="GO:0004252">
    <property type="term" value="F:serine-type endopeptidase activity"/>
    <property type="evidence" value="ECO:0007669"/>
    <property type="project" value="InterPro"/>
</dbReference>